<accession>A0A0F6TUG6</accession>
<dbReference type="PATRIC" id="fig|1261127.3.peg.1253"/>
<proteinExistence type="predicted"/>
<sequence length="237" mass="26816">MNISLDNVYHSELYFQPARNVQRKLIGLSIIANFVSDDDKVRIPTELALPRLSPEEQCQLFIEKLALLETCQHFFIQHKLVAWIYITPAVVPLLLMDSERISAVKRFSFLELMVNENFPELSDGKENKTLTALVERFPLVLANFGAGESANKAIFDGLFKRIILDRNFVHRRATQLSFEPFMRAILTQVSPYCESLMIAGIDSEAMLTRVTPFGFGAMQGALWPAVTANQITQLLHG</sequence>
<dbReference type="HOGENOM" id="CLU_089254_1_1_6"/>
<reference evidence="1 2" key="1">
    <citation type="journal article" date="2013" name="Appl. Microbiol. Biotechnol.">
        <title>Glycerol assimilation and production of 1,3-propanediol by Citrobacter amalonaticus Y19.</title>
        <authorList>
            <person name="Ainala S.K."/>
            <person name="Ashok S."/>
            <person name="Ko Y."/>
            <person name="Park S."/>
        </authorList>
    </citation>
    <scope>NUCLEOTIDE SEQUENCE [LARGE SCALE GENOMIC DNA]</scope>
    <source>
        <strain evidence="1 2">Y19</strain>
    </source>
</reference>
<organism evidence="1 2">
    <name type="scientific">Citrobacter amalonaticus Y19</name>
    <dbReference type="NCBI Taxonomy" id="1261127"/>
    <lineage>
        <taxon>Bacteria</taxon>
        <taxon>Pseudomonadati</taxon>
        <taxon>Pseudomonadota</taxon>
        <taxon>Gammaproteobacteria</taxon>
        <taxon>Enterobacterales</taxon>
        <taxon>Enterobacteriaceae</taxon>
        <taxon>Citrobacter</taxon>
    </lineage>
</organism>
<dbReference type="RefSeq" id="WP_046480316.1">
    <property type="nucleotide sequence ID" value="NZ_CP011132.1"/>
</dbReference>
<dbReference type="EMBL" id="CP011132">
    <property type="protein sequence ID" value="AKE58751.1"/>
    <property type="molecule type" value="Genomic_DNA"/>
</dbReference>
<evidence type="ECO:0000313" key="2">
    <source>
        <dbReference type="Proteomes" id="UP000034085"/>
    </source>
</evidence>
<dbReference type="AlphaFoldDB" id="A0A0F6TUG6"/>
<dbReference type="InterPro" id="IPR035919">
    <property type="entry name" value="EAL_sf"/>
</dbReference>
<dbReference type="SUPFAM" id="SSF141868">
    <property type="entry name" value="EAL domain-like"/>
    <property type="match status" value="1"/>
</dbReference>
<evidence type="ECO:0000313" key="1">
    <source>
        <dbReference type="EMBL" id="AKE58751.1"/>
    </source>
</evidence>
<gene>
    <name evidence="1" type="ORF">F384_06105</name>
</gene>
<dbReference type="OrthoDB" id="8552213at2"/>
<protein>
    <submittedName>
        <fullName evidence="1">Cyclic di-GMP regulator CdgR</fullName>
    </submittedName>
</protein>
<dbReference type="Proteomes" id="UP000034085">
    <property type="component" value="Chromosome"/>
</dbReference>
<name>A0A0F6TUG6_CITAM</name>
<dbReference type="Gene3D" id="3.20.20.450">
    <property type="entry name" value="EAL domain"/>
    <property type="match status" value="1"/>
</dbReference>
<dbReference type="KEGG" id="cama:F384_06105"/>